<keyword evidence="3" id="KW-1185">Reference proteome</keyword>
<feature type="compositionally biased region" description="Polar residues" evidence="1">
    <location>
        <begin position="113"/>
        <end position="122"/>
    </location>
</feature>
<gene>
    <name evidence="2" type="ORF">EVAR_37054_1</name>
</gene>
<comment type="caution">
    <text evidence="2">The sequence shown here is derived from an EMBL/GenBank/DDBJ whole genome shotgun (WGS) entry which is preliminary data.</text>
</comment>
<accession>A0A4C1WHW9</accession>
<protein>
    <submittedName>
        <fullName evidence="2">Uncharacterized protein</fullName>
    </submittedName>
</protein>
<proteinExistence type="predicted"/>
<sequence length="122" mass="13928">MQRELFQCPNGACARAAPAPILIPYSSCDERRHVGGLRRLPRRVRTPGDRRFADGGDSSKVNKTRHRMLRAYGSAVEVIPFRAYSVSMWPSGVIIIQMRGRRRPRRRPPRRGVQTNSRTMNA</sequence>
<evidence type="ECO:0000256" key="1">
    <source>
        <dbReference type="SAM" id="MobiDB-lite"/>
    </source>
</evidence>
<organism evidence="2 3">
    <name type="scientific">Eumeta variegata</name>
    <name type="common">Bagworm moth</name>
    <name type="synonym">Eumeta japonica</name>
    <dbReference type="NCBI Taxonomy" id="151549"/>
    <lineage>
        <taxon>Eukaryota</taxon>
        <taxon>Metazoa</taxon>
        <taxon>Ecdysozoa</taxon>
        <taxon>Arthropoda</taxon>
        <taxon>Hexapoda</taxon>
        <taxon>Insecta</taxon>
        <taxon>Pterygota</taxon>
        <taxon>Neoptera</taxon>
        <taxon>Endopterygota</taxon>
        <taxon>Lepidoptera</taxon>
        <taxon>Glossata</taxon>
        <taxon>Ditrysia</taxon>
        <taxon>Tineoidea</taxon>
        <taxon>Psychidae</taxon>
        <taxon>Oiketicinae</taxon>
        <taxon>Eumeta</taxon>
    </lineage>
</organism>
<feature type="compositionally biased region" description="Basic residues" evidence="1">
    <location>
        <begin position="99"/>
        <end position="110"/>
    </location>
</feature>
<name>A0A4C1WHW9_EUMVA</name>
<reference evidence="2 3" key="1">
    <citation type="journal article" date="2019" name="Commun. Biol.">
        <title>The bagworm genome reveals a unique fibroin gene that provides high tensile strength.</title>
        <authorList>
            <person name="Kono N."/>
            <person name="Nakamura H."/>
            <person name="Ohtoshi R."/>
            <person name="Tomita M."/>
            <person name="Numata K."/>
            <person name="Arakawa K."/>
        </authorList>
    </citation>
    <scope>NUCLEOTIDE SEQUENCE [LARGE SCALE GENOMIC DNA]</scope>
</reference>
<dbReference type="AlphaFoldDB" id="A0A4C1WHW9"/>
<dbReference type="EMBL" id="BGZK01000555">
    <property type="protein sequence ID" value="GBP49969.1"/>
    <property type="molecule type" value="Genomic_DNA"/>
</dbReference>
<feature type="region of interest" description="Disordered" evidence="1">
    <location>
        <begin position="99"/>
        <end position="122"/>
    </location>
</feature>
<dbReference type="Proteomes" id="UP000299102">
    <property type="component" value="Unassembled WGS sequence"/>
</dbReference>
<evidence type="ECO:0000313" key="3">
    <source>
        <dbReference type="Proteomes" id="UP000299102"/>
    </source>
</evidence>
<evidence type="ECO:0000313" key="2">
    <source>
        <dbReference type="EMBL" id="GBP49969.1"/>
    </source>
</evidence>